<accession>A0A1M5YUN4</accession>
<dbReference type="InterPro" id="IPR054355">
    <property type="entry name" value="MtrF-like_dom_III"/>
</dbReference>
<feature type="domain" description="Outer membrane cytochrome MtrC/MtrF-like" evidence="3">
    <location>
        <begin position="476"/>
        <end position="646"/>
    </location>
</feature>
<evidence type="ECO:0000259" key="4">
    <source>
        <dbReference type="Pfam" id="PF22118"/>
    </source>
</evidence>
<dbReference type="RefSeq" id="WP_067659922.1">
    <property type="nucleotide sequence ID" value="NZ_FQXG01000008.1"/>
</dbReference>
<reference evidence="5 6" key="1">
    <citation type="submission" date="2016-11" db="EMBL/GenBank/DDBJ databases">
        <authorList>
            <person name="Jaros S."/>
            <person name="Januszkiewicz K."/>
            <person name="Wedrychowicz H."/>
        </authorList>
    </citation>
    <scope>NUCLEOTIDE SEQUENCE [LARGE SCALE GENOMIC DNA]</scope>
    <source>
        <strain evidence="5 6">DSM 16917</strain>
    </source>
</reference>
<dbReference type="Gene3D" id="1.10.720.180">
    <property type="match status" value="1"/>
</dbReference>
<feature type="domain" description="Outer membrane cytochrome MtrC/MtrF-like" evidence="3">
    <location>
        <begin position="193"/>
        <end position="320"/>
    </location>
</feature>
<dbReference type="InterPro" id="IPR054334">
    <property type="entry name" value="MtrC-MtrF_dom_I"/>
</dbReference>
<dbReference type="Pfam" id="PF22118">
    <property type="entry name" value="MtrF-like_dom-III"/>
    <property type="match status" value="1"/>
</dbReference>
<evidence type="ECO:0000313" key="6">
    <source>
        <dbReference type="Proteomes" id="UP000184268"/>
    </source>
</evidence>
<dbReference type="CDD" id="cd08168">
    <property type="entry name" value="Cytochrom_C3"/>
    <property type="match status" value="1"/>
</dbReference>
<dbReference type="InterPro" id="IPR051829">
    <property type="entry name" value="Multiheme_Cytochr_ET"/>
</dbReference>
<dbReference type="EMBL" id="FQXG01000008">
    <property type="protein sequence ID" value="SHI15540.1"/>
    <property type="molecule type" value="Genomic_DNA"/>
</dbReference>
<dbReference type="STRING" id="299255.SAMN02745129_4448"/>
<dbReference type="PANTHER" id="PTHR35038:SF6">
    <property type="entry name" value="SURFACE LOCALIZED DECAHEME CYTOCHROME C LIPOPROTEIN"/>
    <property type="match status" value="1"/>
</dbReference>
<proteinExistence type="predicted"/>
<dbReference type="NCBIfam" id="TIGR03507">
    <property type="entry name" value="decahem_SO1788"/>
    <property type="match status" value="1"/>
</dbReference>
<gene>
    <name evidence="5" type="ORF">SAMN02745129_4448</name>
</gene>
<organism evidence="5 6">
    <name type="scientific">Ferrimonas marina</name>
    <dbReference type="NCBI Taxonomy" id="299255"/>
    <lineage>
        <taxon>Bacteria</taxon>
        <taxon>Pseudomonadati</taxon>
        <taxon>Pseudomonadota</taxon>
        <taxon>Gammaproteobacteria</taxon>
        <taxon>Alteromonadales</taxon>
        <taxon>Ferrimonadaceae</taxon>
        <taxon>Ferrimonas</taxon>
    </lineage>
</organism>
<evidence type="ECO:0000313" key="5">
    <source>
        <dbReference type="EMBL" id="SHI15540.1"/>
    </source>
</evidence>
<dbReference type="PANTHER" id="PTHR35038">
    <property type="entry name" value="DISSIMILATORY SULFITE REDUCTASE SIRA"/>
    <property type="match status" value="1"/>
</dbReference>
<dbReference type="InterPro" id="IPR036280">
    <property type="entry name" value="Multihaem_cyt_sf"/>
</dbReference>
<evidence type="ECO:0000259" key="3">
    <source>
        <dbReference type="Pfam" id="PF22113"/>
    </source>
</evidence>
<dbReference type="GO" id="GO:0016491">
    <property type="term" value="F:oxidoreductase activity"/>
    <property type="evidence" value="ECO:0007669"/>
    <property type="project" value="TreeGrafter"/>
</dbReference>
<protein>
    <submittedName>
        <fullName evidence="5">Decaheme c-type cytochrome, OmcA/MtrC family</fullName>
    </submittedName>
</protein>
<evidence type="ECO:0000256" key="1">
    <source>
        <dbReference type="ARBA" id="ARBA00022729"/>
    </source>
</evidence>
<evidence type="ECO:0000259" key="2">
    <source>
        <dbReference type="Pfam" id="PF22111"/>
    </source>
</evidence>
<dbReference type="Proteomes" id="UP000184268">
    <property type="component" value="Unassembled WGS sequence"/>
</dbReference>
<dbReference type="InterPro" id="IPR020014">
    <property type="entry name" value="Decahaem_cyt-c_OmcA/MtrC"/>
</dbReference>
<dbReference type="OrthoDB" id="9146465at2"/>
<dbReference type="Pfam" id="PF22111">
    <property type="entry name" value="MtrC-MtrF_N"/>
    <property type="match status" value="1"/>
</dbReference>
<keyword evidence="6" id="KW-1185">Reference proteome</keyword>
<dbReference type="InterPro" id="IPR054337">
    <property type="entry name" value="Mtrc-MtrF-like_dom_II/IV"/>
</dbReference>
<feature type="domain" description="Decaheme cytochrome c component MtrC/MtrF" evidence="2">
    <location>
        <begin position="61"/>
        <end position="185"/>
    </location>
</feature>
<dbReference type="AlphaFoldDB" id="A0A1M5YUN4"/>
<feature type="domain" description="Decaheme cytochrome c component MtrF-like" evidence="4">
    <location>
        <begin position="327"/>
        <end position="469"/>
    </location>
</feature>
<keyword evidence="1" id="KW-0732">Signal</keyword>
<sequence length="651" mass="68436">MTHANNNWKGRAGLLAMALLALSACNDGDDGAPGEPGPETPPPALEITELNIEMQNTGYTESGQISVEFLVTNQSGEGVIGLQSATILAAQLLPAGFTGAGNSTEWRFLASETCRLSAECLGEWEDLRNGFYRYVTAATVTSAEGVTFDANATQRVVVKVGGDAIPGNEVIPPVVNQHVDFTGDGSDALPYSRDMVETAACNACHTDISTVRHGGNYTEMETCVICHADNRISNPENVMTGLSHRFHAESGLAQFTNCESCHAQEEPLADALNWQNNPSQIACGTCHTAIDFVSGQGHPAQADNSNCAACHNPDWTRSVHLMTGQAEALAQFDVTIESITPDLTAGSLFVVLSVTNPVTGEAYESPETLPFLSDLRVYANWGTSFDYTTTSAANIRVTDVTPTESPGPGLFLYTIEGLVVTPGSEMDGGGAAIQGKVCVLDNMLMSCENAAATAVAIKGKTQFFTATELGDANARRAVVDNETCGTCHGDQQLAFHGGNRNELAQQCQLCHNAQMQADATAANPAATNANYSHMVHAIHTAQRESYVDLVYPAPASDCRQCHIQQDGSDSFALPILATVPPMALSDGTFTSVTSATCSVCHSSSGAQTHMTQNGGSFGVSLEMATGETCEVCHGPGRSADTAVVHGLAPAQ</sequence>
<name>A0A1M5YUN4_9GAMM</name>
<dbReference type="SUPFAM" id="SSF48695">
    <property type="entry name" value="Multiheme cytochromes"/>
    <property type="match status" value="1"/>
</dbReference>
<dbReference type="Pfam" id="PF22113">
    <property type="entry name" value="Mtrc-MtrF_II-IV_dom"/>
    <property type="match status" value="2"/>
</dbReference>